<comment type="caution">
    <text evidence="5">The sequence shown here is derived from an EMBL/GenBank/DDBJ whole genome shotgun (WGS) entry which is preliminary data.</text>
</comment>
<feature type="domain" description="Helicase C-terminal" evidence="4">
    <location>
        <begin position="622"/>
        <end position="773"/>
    </location>
</feature>
<dbReference type="Pfam" id="PF00176">
    <property type="entry name" value="SNF2-rel_dom"/>
    <property type="match status" value="1"/>
</dbReference>
<dbReference type="SUPFAM" id="SSF52540">
    <property type="entry name" value="P-loop containing nucleoside triphosphate hydrolases"/>
    <property type="match status" value="2"/>
</dbReference>
<feature type="compositionally biased region" description="Basic and acidic residues" evidence="2">
    <location>
        <begin position="871"/>
        <end position="890"/>
    </location>
</feature>
<organism evidence="5 6">
    <name type="scientific">Thermithiobacillus plumbiphilus</name>
    <dbReference type="NCBI Taxonomy" id="1729899"/>
    <lineage>
        <taxon>Bacteria</taxon>
        <taxon>Pseudomonadati</taxon>
        <taxon>Pseudomonadota</taxon>
        <taxon>Acidithiobacillia</taxon>
        <taxon>Acidithiobacillales</taxon>
        <taxon>Thermithiobacillaceae</taxon>
        <taxon>Thermithiobacillus</taxon>
    </lineage>
</organism>
<dbReference type="PROSITE" id="PS51194">
    <property type="entry name" value="HELICASE_CTER"/>
    <property type="match status" value="1"/>
</dbReference>
<dbReference type="InterPro" id="IPR014001">
    <property type="entry name" value="Helicase_ATP-bd"/>
</dbReference>
<reference evidence="5 6" key="1">
    <citation type="submission" date="2024-04" db="EMBL/GenBank/DDBJ databases">
        <authorList>
            <person name="Abashina T."/>
            <person name="Shaikin A."/>
        </authorList>
    </citation>
    <scope>NUCLEOTIDE SEQUENCE [LARGE SCALE GENOMIC DNA]</scope>
    <source>
        <strain evidence="5 6">AAFK</strain>
    </source>
</reference>
<evidence type="ECO:0000256" key="1">
    <source>
        <dbReference type="ARBA" id="ARBA00022801"/>
    </source>
</evidence>
<dbReference type="InterPro" id="IPR038718">
    <property type="entry name" value="SNF2-like_sf"/>
</dbReference>
<feature type="region of interest" description="Disordered" evidence="2">
    <location>
        <begin position="938"/>
        <end position="961"/>
    </location>
</feature>
<keyword evidence="5" id="KW-0067">ATP-binding</keyword>
<name>A0ABU9D5D8_9PROT</name>
<dbReference type="InterPro" id="IPR049730">
    <property type="entry name" value="SNF2/RAD54-like_C"/>
</dbReference>
<dbReference type="CDD" id="cd18793">
    <property type="entry name" value="SF2_C_SNF"/>
    <property type="match status" value="1"/>
</dbReference>
<dbReference type="SMART" id="SM00487">
    <property type="entry name" value="DEXDc"/>
    <property type="match status" value="1"/>
</dbReference>
<dbReference type="InterPro" id="IPR001650">
    <property type="entry name" value="Helicase_C-like"/>
</dbReference>
<dbReference type="PANTHER" id="PTHR45766">
    <property type="entry name" value="DNA ANNEALING HELICASE AND ENDONUCLEASE ZRANB3 FAMILY MEMBER"/>
    <property type="match status" value="1"/>
</dbReference>
<accession>A0ABU9D5D8</accession>
<feature type="compositionally biased region" description="Polar residues" evidence="2">
    <location>
        <begin position="830"/>
        <end position="844"/>
    </location>
</feature>
<dbReference type="PROSITE" id="PS51192">
    <property type="entry name" value="HELICASE_ATP_BIND_1"/>
    <property type="match status" value="1"/>
</dbReference>
<sequence length="961" mass="108157">MAIKYESVEFHRLASAQVAYVRTWVNAMGQVDSLWWPRQIPQFQQLLDRARKGSGRWNGERWEFKPADCAKILAWIGREFPTMSILAPDQEAPALKLASLVELQAVTRKMWMLRVPADQVGARDIAELALRQKFLVEDGDKESFVWVGRKQDARGFVHRLREKGFSVHCRRYPGWRRLPPVAVVRKGWNVSLELSAQHPGHGLCFAAPVHSSWRRSAQAWTFRAQNCLLSQWAGKLEMMKSWGLAWQGDDPSAAWEIPVLESQRIPGWDHPVAGIGSLRDYQKAAVEFLASRRWRALIGDEMGLGKTASAIATAAAMDAQRIIVVCPTVLRHNWRSELLRWCGSEEESRILIAEDKTDLPDEDTRWILVSYDQIIVRQERWKAASKDEAREIIRFLSEHGLDVEADQETFQLESALHGEPDLEPRRLAAWRKIQSRLRGDYLQALRSWGPDLVILDEAHRAKNHESKRHEAVVSLSKAADGVILLTGTPVQNNTREPVSLLEIIDPSSMQEGRRKYTIEELKGMLQPMLLRRTKKEVLPELPPKIHQVIEVPANHLVDNEPVARAMDQIFELGEGSRVPEWATQETDPQMRVLAAAWASGKVMSQFELWRAALGMAKLGEQTMEVILNTLEERGRLVIFAHHLPVISYVTETLGKHRWRAAALTGKVTPEERHALAVRFQSGELDVLVCGMKAAGEGLNMHRADTVVFLELDWNPTIMLQAIDRIHRLGQGAQSCHIIHLLSNDLLDRFVRKLVLDRKVNLIETVLDEEVNLFASAEHQPSNQANVIDIGSHAGKRKTPSERQATDAGPGVHDPIPLFPLGGKKPCGDSPATSSQSSGEGNSATLGDATLGDIIQLESPASSGEENTLASGDKKPVVDVGERIDTDRCSHNPEPAAKPGRGRPRLSDEERKARRARARAAWKAANKEKEIAWIREWQKRNPDRVAAASSRWRTKKKTQEEV</sequence>
<feature type="domain" description="Helicase ATP-binding" evidence="3">
    <location>
        <begin position="287"/>
        <end position="507"/>
    </location>
</feature>
<dbReference type="GO" id="GO:0016787">
    <property type="term" value="F:hydrolase activity"/>
    <property type="evidence" value="ECO:0007669"/>
    <property type="project" value="UniProtKB-KW"/>
</dbReference>
<dbReference type="SMART" id="SM00490">
    <property type="entry name" value="HELICc"/>
    <property type="match status" value="1"/>
</dbReference>
<dbReference type="Gene3D" id="3.40.50.300">
    <property type="entry name" value="P-loop containing nucleotide triphosphate hydrolases"/>
    <property type="match status" value="1"/>
</dbReference>
<dbReference type="Pfam" id="PF00271">
    <property type="entry name" value="Helicase_C"/>
    <property type="match status" value="1"/>
</dbReference>
<dbReference type="GO" id="GO:0004386">
    <property type="term" value="F:helicase activity"/>
    <property type="evidence" value="ECO:0007669"/>
    <property type="project" value="UniProtKB-KW"/>
</dbReference>
<feature type="compositionally biased region" description="Polar residues" evidence="2">
    <location>
        <begin position="859"/>
        <end position="869"/>
    </location>
</feature>
<dbReference type="RefSeq" id="WP_341369828.1">
    <property type="nucleotide sequence ID" value="NZ_JBBPCO010000002.1"/>
</dbReference>
<dbReference type="EMBL" id="JBBPCO010000002">
    <property type="protein sequence ID" value="MEK8088763.1"/>
    <property type="molecule type" value="Genomic_DNA"/>
</dbReference>
<gene>
    <name evidence="5" type="ORF">WOB96_03190</name>
</gene>
<proteinExistence type="predicted"/>
<evidence type="ECO:0000259" key="3">
    <source>
        <dbReference type="PROSITE" id="PS51192"/>
    </source>
</evidence>
<evidence type="ECO:0000256" key="2">
    <source>
        <dbReference type="SAM" id="MobiDB-lite"/>
    </source>
</evidence>
<keyword evidence="6" id="KW-1185">Reference proteome</keyword>
<protein>
    <submittedName>
        <fullName evidence="5">DEAD/DEAH box helicase</fullName>
        <ecNumber evidence="5">3.6.4.-</ecNumber>
    </submittedName>
</protein>
<dbReference type="Proteomes" id="UP001446205">
    <property type="component" value="Unassembled WGS sequence"/>
</dbReference>
<dbReference type="Gene3D" id="3.40.50.10810">
    <property type="entry name" value="Tandem AAA-ATPase domain"/>
    <property type="match status" value="2"/>
</dbReference>
<dbReference type="InterPro" id="IPR000330">
    <property type="entry name" value="SNF2_N"/>
</dbReference>
<dbReference type="PANTHER" id="PTHR45766:SF6">
    <property type="entry name" value="SWI_SNF-RELATED MATRIX-ASSOCIATED ACTIN-DEPENDENT REGULATOR OF CHROMATIN SUBFAMILY A-LIKE PROTEIN 1"/>
    <property type="match status" value="1"/>
</dbReference>
<keyword evidence="1 5" id="KW-0378">Hydrolase</keyword>
<keyword evidence="5" id="KW-0347">Helicase</keyword>
<evidence type="ECO:0000259" key="4">
    <source>
        <dbReference type="PROSITE" id="PS51194"/>
    </source>
</evidence>
<feature type="region of interest" description="Disordered" evidence="2">
    <location>
        <begin position="793"/>
        <end position="846"/>
    </location>
</feature>
<keyword evidence="5" id="KW-0547">Nucleotide-binding</keyword>
<dbReference type="EC" id="3.6.4.-" evidence="5"/>
<feature type="region of interest" description="Disordered" evidence="2">
    <location>
        <begin position="859"/>
        <end position="916"/>
    </location>
</feature>
<evidence type="ECO:0000313" key="6">
    <source>
        <dbReference type="Proteomes" id="UP001446205"/>
    </source>
</evidence>
<dbReference type="InterPro" id="IPR027417">
    <property type="entry name" value="P-loop_NTPase"/>
</dbReference>
<evidence type="ECO:0000313" key="5">
    <source>
        <dbReference type="EMBL" id="MEK8088763.1"/>
    </source>
</evidence>